<sequence length="80" mass="8783">MVHYGKLCFLTFPHRAAIHDSNPGTQAVLIRVTGLQDQLEFSIGLIREAAASEFVAHGVAQAYRGRTLRFAGQPNRAEGF</sequence>
<gene>
    <name evidence="1" type="ORF">GL300_22385</name>
</gene>
<accession>A0A844HS95</accession>
<dbReference type="EMBL" id="WMIG01000023">
    <property type="protein sequence ID" value="MTH61948.1"/>
    <property type="molecule type" value="Genomic_DNA"/>
</dbReference>
<evidence type="ECO:0000313" key="2">
    <source>
        <dbReference type="Proteomes" id="UP000449846"/>
    </source>
</evidence>
<reference evidence="1 2" key="1">
    <citation type="submission" date="2019-11" db="EMBL/GenBank/DDBJ databases">
        <authorList>
            <person name="Dong K."/>
        </authorList>
    </citation>
    <scope>NUCLEOTIDE SEQUENCE [LARGE SCALE GENOMIC DNA]</scope>
    <source>
        <strain evidence="1 2">NBRC 112902</strain>
    </source>
</reference>
<dbReference type="RefSeq" id="WP_155041900.1">
    <property type="nucleotide sequence ID" value="NZ_JBHGCD010000027.1"/>
</dbReference>
<keyword evidence="2" id="KW-1185">Reference proteome</keyword>
<name>A0A844HS95_9RHOB</name>
<evidence type="ECO:0000313" key="1">
    <source>
        <dbReference type="EMBL" id="MTH61948.1"/>
    </source>
</evidence>
<organism evidence="1 2">
    <name type="scientific">Paracoccus litorisediminis</name>
    <dbReference type="NCBI Taxonomy" id="2006130"/>
    <lineage>
        <taxon>Bacteria</taxon>
        <taxon>Pseudomonadati</taxon>
        <taxon>Pseudomonadota</taxon>
        <taxon>Alphaproteobacteria</taxon>
        <taxon>Rhodobacterales</taxon>
        <taxon>Paracoccaceae</taxon>
        <taxon>Paracoccus</taxon>
    </lineage>
</organism>
<dbReference type="Proteomes" id="UP000449846">
    <property type="component" value="Unassembled WGS sequence"/>
</dbReference>
<proteinExistence type="predicted"/>
<dbReference type="AlphaFoldDB" id="A0A844HS95"/>
<comment type="caution">
    <text evidence="1">The sequence shown here is derived from an EMBL/GenBank/DDBJ whole genome shotgun (WGS) entry which is preliminary data.</text>
</comment>
<protein>
    <submittedName>
        <fullName evidence="1">Uncharacterized protein</fullName>
    </submittedName>
</protein>